<keyword evidence="2" id="KW-0677">Repeat</keyword>
<dbReference type="InterPro" id="IPR051159">
    <property type="entry name" value="Hexapeptide_acetyltransf"/>
</dbReference>
<dbReference type="SUPFAM" id="SSF51161">
    <property type="entry name" value="Trimeric LpxA-like enzymes"/>
    <property type="match status" value="1"/>
</dbReference>
<gene>
    <name evidence="4" type="ORF">PBT88_09050</name>
</gene>
<dbReference type="RefSeq" id="WP_270078859.1">
    <property type="nucleotide sequence ID" value="NZ_CP115174.1"/>
</dbReference>
<protein>
    <submittedName>
        <fullName evidence="4">Acyltransferase</fullName>
    </submittedName>
</protein>
<sequence>MIGADTHVLAHAIVEAKQAAIVIGPRSLVNVGAFIGASFGIAIGADALIAEYVTIRDADHGAGDPTRPFHQQAMQGAHITIGDSVWLGAKVTVTKGVVIGSRAIVGANAVVTRSLEGDGRYVGAPARPIRGGTR</sequence>
<evidence type="ECO:0000313" key="5">
    <source>
        <dbReference type="Proteomes" id="UP001210865"/>
    </source>
</evidence>
<dbReference type="PANTHER" id="PTHR23416:SF78">
    <property type="entry name" value="LIPOPOLYSACCHARIDE BIOSYNTHESIS O-ACETYL TRANSFERASE WBBJ-RELATED"/>
    <property type="match status" value="1"/>
</dbReference>
<reference evidence="4 5" key="1">
    <citation type="submission" date="2022-12" db="EMBL/GenBank/DDBJ databases">
        <title>Sphingomonas abieness sp. nov., an endophytic bacterium isolated from Abies koreana.</title>
        <authorList>
            <person name="Jiang L."/>
            <person name="Lee J."/>
        </authorList>
    </citation>
    <scope>NUCLEOTIDE SEQUENCE [LARGE SCALE GENOMIC DNA]</scope>
    <source>
        <strain evidence="5">PAMB 00755</strain>
    </source>
</reference>
<dbReference type="InterPro" id="IPR001451">
    <property type="entry name" value="Hexapep"/>
</dbReference>
<keyword evidence="1" id="KW-0808">Transferase</keyword>
<evidence type="ECO:0000313" key="4">
    <source>
        <dbReference type="EMBL" id="WBO24230.1"/>
    </source>
</evidence>
<evidence type="ECO:0000256" key="3">
    <source>
        <dbReference type="ARBA" id="ARBA00023315"/>
    </source>
</evidence>
<evidence type="ECO:0000256" key="1">
    <source>
        <dbReference type="ARBA" id="ARBA00022679"/>
    </source>
</evidence>
<dbReference type="InterPro" id="IPR018357">
    <property type="entry name" value="Hexapep_transf_CS"/>
</dbReference>
<dbReference type="PANTHER" id="PTHR23416">
    <property type="entry name" value="SIALIC ACID SYNTHASE-RELATED"/>
    <property type="match status" value="1"/>
</dbReference>
<organism evidence="4 5">
    <name type="scientific">Sphingomonas abietis</name>
    <dbReference type="NCBI Taxonomy" id="3012344"/>
    <lineage>
        <taxon>Bacteria</taxon>
        <taxon>Pseudomonadati</taxon>
        <taxon>Pseudomonadota</taxon>
        <taxon>Alphaproteobacteria</taxon>
        <taxon>Sphingomonadales</taxon>
        <taxon>Sphingomonadaceae</taxon>
        <taxon>Sphingomonas</taxon>
    </lineage>
</organism>
<keyword evidence="5" id="KW-1185">Reference proteome</keyword>
<name>A0ABY7NTK1_9SPHN</name>
<dbReference type="Gene3D" id="2.160.10.10">
    <property type="entry name" value="Hexapeptide repeat proteins"/>
    <property type="match status" value="1"/>
</dbReference>
<dbReference type="PROSITE" id="PS00101">
    <property type="entry name" value="HEXAPEP_TRANSFERASES"/>
    <property type="match status" value="1"/>
</dbReference>
<evidence type="ECO:0000256" key="2">
    <source>
        <dbReference type="ARBA" id="ARBA00022737"/>
    </source>
</evidence>
<dbReference type="EMBL" id="CP115174">
    <property type="protein sequence ID" value="WBO24230.1"/>
    <property type="molecule type" value="Genomic_DNA"/>
</dbReference>
<accession>A0ABY7NTK1</accession>
<dbReference type="Pfam" id="PF00132">
    <property type="entry name" value="Hexapep"/>
    <property type="match status" value="1"/>
</dbReference>
<dbReference type="InterPro" id="IPR011004">
    <property type="entry name" value="Trimer_LpxA-like_sf"/>
</dbReference>
<proteinExistence type="predicted"/>
<dbReference type="CDD" id="cd04647">
    <property type="entry name" value="LbH_MAT_like"/>
    <property type="match status" value="1"/>
</dbReference>
<keyword evidence="3 4" id="KW-0012">Acyltransferase</keyword>
<dbReference type="GO" id="GO:0016746">
    <property type="term" value="F:acyltransferase activity"/>
    <property type="evidence" value="ECO:0007669"/>
    <property type="project" value="UniProtKB-KW"/>
</dbReference>
<dbReference type="Proteomes" id="UP001210865">
    <property type="component" value="Chromosome"/>
</dbReference>